<proteinExistence type="predicted"/>
<name>A0A1Q5TVL8_9EURO</name>
<dbReference type="EMBL" id="MNBE01000612">
    <property type="protein sequence ID" value="OKP04274.1"/>
    <property type="molecule type" value="Genomic_DNA"/>
</dbReference>
<protein>
    <submittedName>
        <fullName evidence="1">Uncharacterized protein</fullName>
    </submittedName>
</protein>
<evidence type="ECO:0000313" key="2">
    <source>
        <dbReference type="Proteomes" id="UP000186955"/>
    </source>
</evidence>
<keyword evidence="2" id="KW-1185">Reference proteome</keyword>
<comment type="caution">
    <text evidence="1">The sequence shown here is derived from an EMBL/GenBank/DDBJ whole genome shotgun (WGS) entry which is preliminary data.</text>
</comment>
<gene>
    <name evidence="1" type="ORF">PENSUB_6761</name>
</gene>
<dbReference type="Proteomes" id="UP000186955">
    <property type="component" value="Unassembled WGS sequence"/>
</dbReference>
<evidence type="ECO:0000313" key="1">
    <source>
        <dbReference type="EMBL" id="OKP04274.1"/>
    </source>
</evidence>
<organism evidence="1 2">
    <name type="scientific">Penicillium subrubescens</name>
    <dbReference type="NCBI Taxonomy" id="1316194"/>
    <lineage>
        <taxon>Eukaryota</taxon>
        <taxon>Fungi</taxon>
        <taxon>Dikarya</taxon>
        <taxon>Ascomycota</taxon>
        <taxon>Pezizomycotina</taxon>
        <taxon>Eurotiomycetes</taxon>
        <taxon>Eurotiomycetidae</taxon>
        <taxon>Eurotiales</taxon>
        <taxon>Aspergillaceae</taxon>
        <taxon>Penicillium</taxon>
    </lineage>
</organism>
<accession>A0A1Q5TVL8</accession>
<dbReference type="AlphaFoldDB" id="A0A1Q5TVL8"/>
<reference evidence="1 2" key="1">
    <citation type="submission" date="2016-10" db="EMBL/GenBank/DDBJ databases">
        <title>Genome sequence of the ascomycete fungus Penicillium subrubescens.</title>
        <authorList>
            <person name="De Vries R.P."/>
            <person name="Peng M."/>
            <person name="Dilokpimol A."/>
            <person name="Hilden K."/>
            <person name="Makela M.R."/>
            <person name="Grigoriev I."/>
            <person name="Riley R."/>
            <person name="Granchi Z."/>
        </authorList>
    </citation>
    <scope>NUCLEOTIDE SEQUENCE [LARGE SCALE GENOMIC DNA]</scope>
    <source>
        <strain evidence="1 2">CBS 132785</strain>
    </source>
</reference>
<sequence length="113" mass="12591">MTVTGNTGPRGTSLQHILEQHSKEFAKYEPQRLVEFAKASTSVVLYVSSLSRGTRTRPISDFFYTEPVTVTVQVGSNGFVVSINSGALEKIVKKNLQHWSVNELAKIRQRSHS</sequence>